<gene>
    <name evidence="11" type="ORF">JZO67_002061</name>
</gene>
<dbReference type="PANTHER" id="PTHR11557">
    <property type="entry name" value="PORPHOBILINOGEN DEAMINASE"/>
    <property type="match status" value="1"/>
</dbReference>
<dbReference type="EMBL" id="JAFREL020000001">
    <property type="protein sequence ID" value="MEO1770110.1"/>
    <property type="molecule type" value="Genomic_DNA"/>
</dbReference>
<keyword evidence="6" id="KW-0627">Porphyrin biosynthesis</keyword>
<evidence type="ECO:0000259" key="9">
    <source>
        <dbReference type="Pfam" id="PF01379"/>
    </source>
</evidence>
<evidence type="ECO:0000256" key="5">
    <source>
        <dbReference type="ARBA" id="ARBA00022679"/>
    </source>
</evidence>
<feature type="domain" description="Porphobilinogen deaminase C-terminal" evidence="10">
    <location>
        <begin position="225"/>
        <end position="266"/>
    </location>
</feature>
<dbReference type="PANTHER" id="PTHR11557:SF0">
    <property type="entry name" value="PORPHOBILINOGEN DEAMINASE"/>
    <property type="match status" value="1"/>
</dbReference>
<evidence type="ECO:0000313" key="11">
    <source>
        <dbReference type="EMBL" id="MEO1770110.1"/>
    </source>
</evidence>
<dbReference type="EC" id="2.5.1.61" evidence="4 8"/>
<dbReference type="Pfam" id="PF03900">
    <property type="entry name" value="Porphobil_deamC"/>
    <property type="match status" value="1"/>
</dbReference>
<dbReference type="PROSITE" id="PS00533">
    <property type="entry name" value="PORPHOBILINOGEN_DEAM"/>
    <property type="match status" value="1"/>
</dbReference>
<dbReference type="InterPro" id="IPR000860">
    <property type="entry name" value="HemC"/>
</dbReference>
<reference evidence="11 12" key="2">
    <citation type="submission" date="2024-02" db="EMBL/GenBank/DDBJ databases">
        <title>The Genome Sequence of Enterococcus sp. DIV0159.</title>
        <authorList>
            <person name="Earl A."/>
            <person name="Manson A."/>
            <person name="Gilmore M."/>
            <person name="Sanders J."/>
            <person name="Shea T."/>
            <person name="Howe W."/>
            <person name="Livny J."/>
            <person name="Cuomo C."/>
            <person name="Neafsey D."/>
            <person name="Birren B."/>
        </authorList>
    </citation>
    <scope>NUCLEOTIDE SEQUENCE [LARGE SCALE GENOMIC DNA]</scope>
    <source>
        <strain evidence="11 12">665A</strain>
    </source>
</reference>
<dbReference type="Pfam" id="PF01379">
    <property type="entry name" value="Porphobil_deam"/>
    <property type="match status" value="1"/>
</dbReference>
<reference evidence="11 12" key="1">
    <citation type="submission" date="2021-03" db="EMBL/GenBank/DDBJ databases">
        <authorList>
            <person name="Gilmore M.S."/>
            <person name="Schwartzman J."/>
            <person name="Van Tyne D."/>
            <person name="Martin M."/>
            <person name="Earl A.M."/>
            <person name="Manson A.L."/>
            <person name="Straub T."/>
            <person name="Salamzade R."/>
            <person name="Saavedra J."/>
            <person name="Lebreton F."/>
            <person name="Prichula J."/>
            <person name="Schaufler K."/>
            <person name="Gaca A."/>
            <person name="Sgardioli B."/>
            <person name="Wagenaar J."/>
            <person name="Strong T."/>
        </authorList>
    </citation>
    <scope>NUCLEOTIDE SEQUENCE [LARGE SCALE GENOMIC DNA]</scope>
    <source>
        <strain evidence="11 12">665A</strain>
    </source>
</reference>
<dbReference type="NCBIfam" id="TIGR00212">
    <property type="entry name" value="hemC"/>
    <property type="match status" value="1"/>
</dbReference>
<comment type="caution">
    <text evidence="11">The sequence shown here is derived from an EMBL/GenBank/DDBJ whole genome shotgun (WGS) entry which is preliminary data.</text>
</comment>
<accession>A0ABV0ENC2</accession>
<comment type="similarity">
    <text evidence="3">Belongs to the HMBS family.</text>
</comment>
<comment type="cofactor">
    <cofactor evidence="1">
        <name>dipyrromethane</name>
        <dbReference type="ChEBI" id="CHEBI:60342"/>
    </cofactor>
</comment>
<dbReference type="InterPro" id="IPR036803">
    <property type="entry name" value="Porphobilinogen_deaminase_C_sf"/>
</dbReference>
<proteinExistence type="inferred from homology"/>
<dbReference type="SUPFAM" id="SSF54782">
    <property type="entry name" value="Porphobilinogen deaminase (hydroxymethylbilane synthase), C-terminal domain"/>
    <property type="match status" value="1"/>
</dbReference>
<evidence type="ECO:0000256" key="6">
    <source>
        <dbReference type="ARBA" id="ARBA00023244"/>
    </source>
</evidence>
<evidence type="ECO:0000256" key="3">
    <source>
        <dbReference type="ARBA" id="ARBA00005638"/>
    </source>
</evidence>
<sequence>MKTLRVGTRKSPLAMRQTQLVVDQLKKICPLEIEIVGLSTKGDRMQHAPLTQIGGKGVFVKEVEYQLQQKTIDFAVHSLKDLPARLPEDLVLAATPKRAMPYDCLILTEPTGLSAKDEIIIGTSSIRRNKQISRLYPHAKIVPIRGKIETRLKKMVTENMDGTVLACAGLERMNYFDQLPAYRILSPVECVPAVGQGILGVECRKEDVELQQLLAQFSDPDTHLAAEAERYFLRQMDGNCEIPIGAFANRLSQDWEFYGFLAEDLEAEGTRIRLTGGDPLSLAKQAIKELVPSKQCC</sequence>
<feature type="domain" description="Porphobilinogen deaminase N-terminal" evidence="9">
    <location>
        <begin position="4"/>
        <end position="211"/>
    </location>
</feature>
<keyword evidence="5" id="KW-0808">Transferase</keyword>
<keyword evidence="12" id="KW-1185">Reference proteome</keyword>
<protein>
    <recommendedName>
        <fullName evidence="4 8">Hydroxymethylbilane synthase</fullName>
        <ecNumber evidence="4 8">2.5.1.61</ecNumber>
    </recommendedName>
</protein>
<dbReference type="InterPro" id="IPR022417">
    <property type="entry name" value="Porphobilin_deaminase_N"/>
</dbReference>
<evidence type="ECO:0000256" key="4">
    <source>
        <dbReference type="ARBA" id="ARBA00012655"/>
    </source>
</evidence>
<dbReference type="PRINTS" id="PR00151">
    <property type="entry name" value="PORPHBDMNASE"/>
</dbReference>
<evidence type="ECO:0000256" key="8">
    <source>
        <dbReference type="NCBIfam" id="TIGR00212"/>
    </source>
</evidence>
<evidence type="ECO:0000259" key="10">
    <source>
        <dbReference type="Pfam" id="PF03900"/>
    </source>
</evidence>
<comment type="catalytic activity">
    <reaction evidence="7">
        <text>4 porphobilinogen + H2O = hydroxymethylbilane + 4 NH4(+)</text>
        <dbReference type="Rhea" id="RHEA:13185"/>
        <dbReference type="ChEBI" id="CHEBI:15377"/>
        <dbReference type="ChEBI" id="CHEBI:28938"/>
        <dbReference type="ChEBI" id="CHEBI:57845"/>
        <dbReference type="ChEBI" id="CHEBI:58126"/>
        <dbReference type="EC" id="2.5.1.61"/>
    </reaction>
</comment>
<dbReference type="RefSeq" id="WP_207701512.1">
    <property type="nucleotide sequence ID" value="NZ_JAFREL020000001.1"/>
</dbReference>
<dbReference type="InterPro" id="IPR022418">
    <property type="entry name" value="Porphobilinogen_deaminase_C"/>
</dbReference>
<dbReference type="Gene3D" id="3.40.190.10">
    <property type="entry name" value="Periplasmic binding protein-like II"/>
    <property type="match status" value="2"/>
</dbReference>
<dbReference type="SUPFAM" id="SSF53850">
    <property type="entry name" value="Periplasmic binding protein-like II"/>
    <property type="match status" value="1"/>
</dbReference>
<evidence type="ECO:0000313" key="12">
    <source>
        <dbReference type="Proteomes" id="UP000664357"/>
    </source>
</evidence>
<evidence type="ECO:0000256" key="7">
    <source>
        <dbReference type="ARBA" id="ARBA00048169"/>
    </source>
</evidence>
<evidence type="ECO:0000256" key="1">
    <source>
        <dbReference type="ARBA" id="ARBA00001916"/>
    </source>
</evidence>
<dbReference type="Gene3D" id="3.30.160.40">
    <property type="entry name" value="Porphobilinogen deaminase, C-terminal domain"/>
    <property type="match status" value="1"/>
</dbReference>
<comment type="function">
    <text evidence="2">Tetrapolymerization of the monopyrrole PBG into the hydroxymethylbilane pre-uroporphyrinogen in several discrete steps.</text>
</comment>
<name>A0ABV0ENC2_9ENTE</name>
<dbReference type="InterPro" id="IPR022419">
    <property type="entry name" value="Porphobilin_deaminase_cofac_BS"/>
</dbReference>
<dbReference type="PIRSF" id="PIRSF001438">
    <property type="entry name" value="4pyrrol_synth_OHMeBilane_synth"/>
    <property type="match status" value="1"/>
</dbReference>
<organism evidence="11 12">
    <name type="scientific">Candidatus Enterococcus ferrettii</name>
    <dbReference type="NCBI Taxonomy" id="2815324"/>
    <lineage>
        <taxon>Bacteria</taxon>
        <taxon>Bacillati</taxon>
        <taxon>Bacillota</taxon>
        <taxon>Bacilli</taxon>
        <taxon>Lactobacillales</taxon>
        <taxon>Enterococcaceae</taxon>
        <taxon>Enterococcus</taxon>
    </lineage>
</organism>
<evidence type="ECO:0000256" key="2">
    <source>
        <dbReference type="ARBA" id="ARBA00002869"/>
    </source>
</evidence>
<dbReference type="Proteomes" id="UP000664357">
    <property type="component" value="Unassembled WGS sequence"/>
</dbReference>